<keyword evidence="5" id="KW-0963">Cytoplasm</keyword>
<evidence type="ECO:0000256" key="8">
    <source>
        <dbReference type="ARBA" id="ARBA00022777"/>
    </source>
</evidence>
<evidence type="ECO:0000256" key="2">
    <source>
        <dbReference type="ARBA" id="ARBA00005190"/>
    </source>
</evidence>
<evidence type="ECO:0000256" key="6">
    <source>
        <dbReference type="ARBA" id="ARBA00022679"/>
    </source>
</evidence>
<evidence type="ECO:0000256" key="5">
    <source>
        <dbReference type="ARBA" id="ARBA00022490"/>
    </source>
</evidence>
<accession>A0A7R8WD55</accession>
<evidence type="ECO:0000256" key="10">
    <source>
        <dbReference type="ARBA" id="ARBA00022840"/>
    </source>
</evidence>
<dbReference type="InterPro" id="IPR037444">
    <property type="entry name" value="GK5"/>
</dbReference>
<feature type="transmembrane region" description="Helical" evidence="15">
    <location>
        <begin position="103"/>
        <end position="120"/>
    </location>
</feature>
<evidence type="ECO:0000256" key="7">
    <source>
        <dbReference type="ARBA" id="ARBA00022741"/>
    </source>
</evidence>
<dbReference type="InterPro" id="IPR043129">
    <property type="entry name" value="ATPase_NBD"/>
</dbReference>
<dbReference type="InterPro" id="IPR018485">
    <property type="entry name" value="FGGY_C"/>
</dbReference>
<dbReference type="SUPFAM" id="SSF53067">
    <property type="entry name" value="Actin-like ATPase domain"/>
    <property type="match status" value="2"/>
</dbReference>
<evidence type="ECO:0000256" key="4">
    <source>
        <dbReference type="ARBA" id="ARBA00012099"/>
    </source>
</evidence>
<keyword evidence="8" id="KW-0418">Kinase</keyword>
<dbReference type="GO" id="GO:0005524">
    <property type="term" value="F:ATP binding"/>
    <property type="evidence" value="ECO:0007669"/>
    <property type="project" value="UniProtKB-KW"/>
</dbReference>
<dbReference type="FunFam" id="3.30.420.40:FF:000104">
    <property type="entry name" value="putative glycerol kinase 5"/>
    <property type="match status" value="1"/>
</dbReference>
<dbReference type="Gene3D" id="3.30.420.40">
    <property type="match status" value="2"/>
</dbReference>
<dbReference type="InterPro" id="IPR018484">
    <property type="entry name" value="FGGY_N"/>
</dbReference>
<dbReference type="Pfam" id="PF02782">
    <property type="entry name" value="FGGY_C"/>
    <property type="match status" value="1"/>
</dbReference>
<dbReference type="OrthoDB" id="6278781at2759"/>
<evidence type="ECO:0000256" key="15">
    <source>
        <dbReference type="SAM" id="Phobius"/>
    </source>
</evidence>
<feature type="transmembrane region" description="Helical" evidence="15">
    <location>
        <begin position="217"/>
        <end position="237"/>
    </location>
</feature>
<keyword evidence="10" id="KW-0067">ATP-binding</keyword>
<feature type="transmembrane region" description="Helical" evidence="15">
    <location>
        <begin position="12"/>
        <end position="30"/>
    </location>
</feature>
<sequence>MEYSLGKRVAVALFYGFASFSIVISNKFVLTSFHFPSFQVLAFGQMTASILVLGTGSVLGLVDIPGFSADLPRKLWPLPAIYAGNLIFGLGATQRISLPMFTVLRRFSILMTMLGEYIILHKKPSNSVQIAVYAMVAGAIIAGSSDLAFDMLGYTWIMLGNMFTALGNVYSRKKMDMNHVGKNGLVFYNAAFMILPSALICASYGDFEKVAKFDNWTSLPFLSCFLASCFMGFVLNYATMLCTQVNSPLTTTVVGCLKNLFVTYAGMVIGGDYIFSYSNFFGLNVSVAGSLLYTYVTFRGPTQSTSSKSADQKPLLPLSNSASPRDKPGDTPNGVKNVMTEKSYVLALDIGTTSVRCIVYDQQLKVTSHNSLPMTLLYPSQGRVEIDPNDLWEKVIRVIKLATADIDLEKVAALGICTQRNTFTTWDRVTGKTFHNFITWQDLRADSLVRSWNNSLTFKVKNSSLTFKCMHGFGRLAHALTGIPKFKAASVVKITNPQVLPRLVWALENVPALGEAVKVKRALYGSIETWLTWKLTNGKVHATDYSCASATCFFDPFTCSYAAWAINLFRLPRSILPEIRETVGDFGAVDVDIFGAEIPIRCLIGDQSASLFGSGCLERGDMKLTLGTGGFMNVTTGKVPHTSVAGVYPLIAWKRDGEVTYMAEGAVSDMGTVMEWSLSVGLLEDVRTSATLARSIPDSDGVFFIPSFNGLQAPVNDPTASAGFIGIKATSSRAHLVRAQLESIAFRLVQLVGVMKKEADFPIVKIRVDGGVSQNDFVMEILSSLCEVTLERQVDSERSALGTGLFLGLSQSTLSSVPRSVDEVELVLLMILADIFFNTFAEILGSKNVHFLIMYIAQDTILVFSLITVFLTFANTYIFQAGMISELLFQFKVPLAITSLYLVASIAFHSTTLNARWNNTEAYFWTPAISAGFVVHRILATLHYTSYKRTALRIADPRFYAPPAMSTTQPE</sequence>
<dbReference type="GO" id="GO:0006641">
    <property type="term" value="P:triglyceride metabolic process"/>
    <property type="evidence" value="ECO:0007669"/>
    <property type="project" value="TreeGrafter"/>
</dbReference>
<dbReference type="PANTHER" id="PTHR10196:SF68">
    <property type="entry name" value="GLYCEROL KINASE 5-RELATED"/>
    <property type="match status" value="1"/>
</dbReference>
<dbReference type="GO" id="GO:0005739">
    <property type="term" value="C:mitochondrion"/>
    <property type="evidence" value="ECO:0007669"/>
    <property type="project" value="TreeGrafter"/>
</dbReference>
<keyword evidence="7" id="KW-0547">Nucleotide-binding</keyword>
<evidence type="ECO:0000256" key="12">
    <source>
        <dbReference type="ARBA" id="ARBA00045165"/>
    </source>
</evidence>
<dbReference type="EMBL" id="OB660901">
    <property type="protein sequence ID" value="CAD7226703.1"/>
    <property type="molecule type" value="Genomic_DNA"/>
</dbReference>
<keyword evidence="6" id="KW-0808">Transferase</keyword>
<gene>
    <name evidence="16" type="ORF">CTOB1V02_LOCUS4619</name>
</gene>
<evidence type="ECO:0000256" key="9">
    <source>
        <dbReference type="ARBA" id="ARBA00022798"/>
    </source>
</evidence>
<organism evidence="16">
    <name type="scientific">Cyprideis torosa</name>
    <dbReference type="NCBI Taxonomy" id="163714"/>
    <lineage>
        <taxon>Eukaryota</taxon>
        <taxon>Metazoa</taxon>
        <taxon>Ecdysozoa</taxon>
        <taxon>Arthropoda</taxon>
        <taxon>Crustacea</taxon>
        <taxon>Oligostraca</taxon>
        <taxon>Ostracoda</taxon>
        <taxon>Podocopa</taxon>
        <taxon>Podocopida</taxon>
        <taxon>Cytherocopina</taxon>
        <taxon>Cytheroidea</taxon>
        <taxon>Cytherideidae</taxon>
        <taxon>Cyprideis</taxon>
    </lineage>
</organism>
<protein>
    <recommendedName>
        <fullName evidence="13">Glycerol kinase 5</fullName>
        <ecNumber evidence="4">2.7.1.30</ecNumber>
    </recommendedName>
    <alternativeName>
        <fullName evidence="11">ATP:glycerol 3-phosphotransferase 5</fullName>
    </alternativeName>
</protein>
<dbReference type="Pfam" id="PF00370">
    <property type="entry name" value="FGGY_N"/>
    <property type="match status" value="1"/>
</dbReference>
<comment type="similarity">
    <text evidence="3">Belongs to the FGGY kinase family.</text>
</comment>
<feature type="transmembrane region" description="Helical" evidence="15">
    <location>
        <begin position="127"/>
        <end position="145"/>
    </location>
</feature>
<feature type="transmembrane region" description="Helical" evidence="15">
    <location>
        <begin position="42"/>
        <end position="64"/>
    </location>
</feature>
<dbReference type="InterPro" id="IPR004853">
    <property type="entry name" value="Sugar_P_trans_dom"/>
</dbReference>
<keyword evidence="15" id="KW-0472">Membrane</keyword>
<feature type="transmembrane region" description="Helical" evidence="15">
    <location>
        <begin position="922"/>
        <end position="940"/>
    </location>
</feature>
<keyword evidence="15" id="KW-0812">Transmembrane</keyword>
<proteinExistence type="inferred from homology"/>
<dbReference type="GO" id="GO:0006071">
    <property type="term" value="P:glycerol metabolic process"/>
    <property type="evidence" value="ECO:0007669"/>
    <property type="project" value="UniProtKB-KW"/>
</dbReference>
<dbReference type="Pfam" id="PF14935">
    <property type="entry name" value="TMEM138"/>
    <property type="match status" value="1"/>
</dbReference>
<evidence type="ECO:0000256" key="3">
    <source>
        <dbReference type="ARBA" id="ARBA00009156"/>
    </source>
</evidence>
<keyword evidence="15" id="KW-1133">Transmembrane helix</keyword>
<feature type="transmembrane region" description="Helical" evidence="15">
    <location>
        <begin position="891"/>
        <end position="910"/>
    </location>
</feature>
<comment type="pathway">
    <text evidence="2">Polyol metabolism; glycerol degradation via glycerol kinase pathway; sn-glycerol 3-phosphate from glycerol: step 1/1.</text>
</comment>
<dbReference type="GO" id="GO:0004370">
    <property type="term" value="F:glycerol kinase activity"/>
    <property type="evidence" value="ECO:0007669"/>
    <property type="project" value="UniProtKB-EC"/>
</dbReference>
<feature type="transmembrane region" description="Helical" evidence="15">
    <location>
        <begin position="852"/>
        <end position="879"/>
    </location>
</feature>
<comment type="subcellular location">
    <subcellularLocation>
        <location evidence="1">Cytoplasm</location>
    </subcellularLocation>
</comment>
<dbReference type="GO" id="GO:0046167">
    <property type="term" value="P:glycerol-3-phosphate biosynthetic process"/>
    <property type="evidence" value="ECO:0007669"/>
    <property type="project" value="TreeGrafter"/>
</dbReference>
<dbReference type="InterPro" id="IPR024133">
    <property type="entry name" value="TM_138"/>
</dbReference>
<evidence type="ECO:0000256" key="14">
    <source>
        <dbReference type="SAM" id="MobiDB-lite"/>
    </source>
</evidence>
<reference evidence="16" key="1">
    <citation type="submission" date="2020-11" db="EMBL/GenBank/DDBJ databases">
        <authorList>
            <person name="Tran Van P."/>
        </authorList>
    </citation>
    <scope>NUCLEOTIDE SEQUENCE</scope>
</reference>
<feature type="transmembrane region" description="Helical" evidence="15">
    <location>
        <begin position="76"/>
        <end position="97"/>
    </location>
</feature>
<evidence type="ECO:0000313" key="16">
    <source>
        <dbReference type="EMBL" id="CAD7226703.1"/>
    </source>
</evidence>
<feature type="transmembrane region" description="Helical" evidence="15">
    <location>
        <begin position="151"/>
        <end position="171"/>
    </location>
</feature>
<comment type="function">
    <text evidence="12">Skin-specific kinase that plays a key role in glycerol metabolism, catalyzing its phosphorylation to produce sn-glycerol 3-phosphate. Involved in skin-specific regulation of sterol regulatory element-binding protein (SREBP) processing and lipid biosynthesis.</text>
</comment>
<dbReference type="CDD" id="cd07793">
    <property type="entry name" value="ASKHA_NBD_FGGY_GK5-like"/>
    <property type="match status" value="1"/>
</dbReference>
<evidence type="ECO:0000256" key="11">
    <source>
        <dbReference type="ARBA" id="ARBA00033026"/>
    </source>
</evidence>
<name>A0A7R8WD55_9CRUS</name>
<evidence type="ECO:0000256" key="1">
    <source>
        <dbReference type="ARBA" id="ARBA00004496"/>
    </source>
</evidence>
<feature type="transmembrane region" description="Helical" evidence="15">
    <location>
        <begin position="183"/>
        <end position="205"/>
    </location>
</feature>
<dbReference type="FunFam" id="3.30.420.40:FF:000102">
    <property type="entry name" value="Putative glycerol kinase 5"/>
    <property type="match status" value="1"/>
</dbReference>
<keyword evidence="9" id="KW-0319">Glycerol metabolism</keyword>
<dbReference type="EC" id="2.7.1.30" evidence="4"/>
<dbReference type="AlphaFoldDB" id="A0A7R8WD55"/>
<evidence type="ECO:0000256" key="13">
    <source>
        <dbReference type="ARBA" id="ARBA00047192"/>
    </source>
</evidence>
<dbReference type="PANTHER" id="PTHR10196">
    <property type="entry name" value="SUGAR KINASE"/>
    <property type="match status" value="1"/>
</dbReference>
<dbReference type="Pfam" id="PF03151">
    <property type="entry name" value="TPT"/>
    <property type="match status" value="1"/>
</dbReference>
<feature type="region of interest" description="Disordered" evidence="14">
    <location>
        <begin position="302"/>
        <end position="334"/>
    </location>
</feature>